<feature type="compositionally biased region" description="Low complexity" evidence="1">
    <location>
        <begin position="697"/>
        <end position="720"/>
    </location>
</feature>
<protein>
    <recommendedName>
        <fullName evidence="5">FecR protein</fullName>
    </recommendedName>
</protein>
<gene>
    <name evidence="3" type="ORF">DUPY_19500</name>
</gene>
<feature type="compositionally biased region" description="Basic and acidic residues" evidence="1">
    <location>
        <begin position="599"/>
        <end position="648"/>
    </location>
</feature>
<feature type="chain" id="PRO_5009207655" description="FecR protein" evidence="2">
    <location>
        <begin position="22"/>
        <end position="750"/>
    </location>
</feature>
<evidence type="ECO:0000256" key="1">
    <source>
        <dbReference type="SAM" id="MobiDB-lite"/>
    </source>
</evidence>
<feature type="compositionally biased region" description="Basic and acidic residues" evidence="1">
    <location>
        <begin position="357"/>
        <end position="374"/>
    </location>
</feature>
<dbReference type="RefSeq" id="WP_070247648.1">
    <property type="nucleotide sequence ID" value="NZ_LROM01000073.1"/>
</dbReference>
<organism evidence="3 4">
    <name type="scientific">Duganella phyllosphaerae</name>
    <dbReference type="NCBI Taxonomy" id="762836"/>
    <lineage>
        <taxon>Bacteria</taxon>
        <taxon>Pseudomonadati</taxon>
        <taxon>Pseudomonadota</taxon>
        <taxon>Betaproteobacteria</taxon>
        <taxon>Burkholderiales</taxon>
        <taxon>Oxalobacteraceae</taxon>
        <taxon>Telluria group</taxon>
        <taxon>Duganella</taxon>
    </lineage>
</organism>
<dbReference type="EMBL" id="LROM01000073">
    <property type="protein sequence ID" value="OFA03111.1"/>
    <property type="molecule type" value="Genomic_DNA"/>
</dbReference>
<sequence length="750" mass="85209">MNLIPTVVLAVLAGWSSLAQAQTDLPAAVGRISAVQGQVTLSGEEEPVAASLNWPVTANSHLVTASGARTEFRLGSTAVRLDADSDLEITELDDDLLRLRLNYGSVSIRVRNADLLRDFELTTPQARITMIEPGLLRVDVERLPDTSQISMLAGTARVDGAGSSVTVSPGRQVDVTAADVRTTVARRDGFDVWTDERDRQAEAVVSTQYVSTGMTGYEELDRHGSWTENVEYGPLWAPRNVAADWAPYRDGRWTWLAPWGWTWVDNAPWGYAPSHYGRWVTVRQRWYWAPGRPSGRPVWAPALVGWVGGVNHPNQGPGLGWYPLTPRDRFVPGYRVSSGYEQRLSWSYKGKPFTPRGGHDDGRDGRNGGWDSHRNGMTVLPRAQFEGRNIIRVNRGDHFVPRPQQANLVTPATPPRPAGPGRIETSRNWQDRDGNGRPDRFDNNPRNGNNPRGDGPRNDNNPRNDWVRNDNDPRNGWVRNDNNARNDNPRYDNNPRNDGPRNDHRLGRVIATNPALGQQPQQQQQPQQPPQQQQGWQPGKGQPQRISTLPPNQIGTPDAPAQTINPRDVGIEIHTRPNGSGRPGNGALMPAPVLQIGNTRDRFQRDDNDRRQRDDNERRQRDDNDRRQRDDNDRRQRDDDQRRQRWQDGRSQQQPQAQQQQPQQQPQPDRPRFQPQQERPQQQDRPQQQERPRWNTERQQPQERPQPQAQPAQPPRQAVAPPAPPQAQPQQRSEQRQPREHRERPGQDQR</sequence>
<dbReference type="Gene3D" id="2.60.120.1440">
    <property type="match status" value="1"/>
</dbReference>
<dbReference type="Pfam" id="PF20245">
    <property type="entry name" value="DUF6600"/>
    <property type="match status" value="1"/>
</dbReference>
<feature type="compositionally biased region" description="Basic and acidic residues" evidence="1">
    <location>
        <begin position="482"/>
        <end position="506"/>
    </location>
</feature>
<feature type="compositionally biased region" description="Low complexity" evidence="1">
    <location>
        <begin position="517"/>
        <end position="544"/>
    </location>
</feature>
<feature type="compositionally biased region" description="Low complexity" evidence="1">
    <location>
        <begin position="444"/>
        <end position="453"/>
    </location>
</feature>
<evidence type="ECO:0008006" key="5">
    <source>
        <dbReference type="Google" id="ProtNLM"/>
    </source>
</evidence>
<keyword evidence="4" id="KW-1185">Reference proteome</keyword>
<feature type="compositionally biased region" description="Basic and acidic residues" evidence="1">
    <location>
        <begin position="687"/>
        <end position="696"/>
    </location>
</feature>
<reference evidence="4" key="1">
    <citation type="journal article" date="2016" name="Front. Microbiol.">
        <title>Molecular Keys to the Janthinobacterium and Duganella spp. Interaction with the Plant Pathogen Fusarium graminearum.</title>
        <authorList>
            <person name="Haack F.S."/>
            <person name="Poehlein A."/>
            <person name="Kroger C."/>
            <person name="Voigt C.A."/>
            <person name="Piepenbring M."/>
            <person name="Bode H.B."/>
            <person name="Daniel R."/>
            <person name="Schafer W."/>
            <person name="Streit W.R."/>
        </authorList>
    </citation>
    <scope>NUCLEOTIDE SEQUENCE [LARGE SCALE GENOMIC DNA]</scope>
    <source>
        <strain evidence="4">T54</strain>
    </source>
</reference>
<feature type="signal peptide" evidence="2">
    <location>
        <begin position="1"/>
        <end position="21"/>
    </location>
</feature>
<feature type="compositionally biased region" description="Basic and acidic residues" evidence="1">
    <location>
        <begin position="454"/>
        <end position="473"/>
    </location>
</feature>
<dbReference type="InterPro" id="IPR046535">
    <property type="entry name" value="DUF6600"/>
</dbReference>
<dbReference type="Proteomes" id="UP000175989">
    <property type="component" value="Unassembled WGS sequence"/>
</dbReference>
<keyword evidence="2" id="KW-0732">Signal</keyword>
<feature type="compositionally biased region" description="Basic and acidic residues" evidence="1">
    <location>
        <begin position="733"/>
        <end position="750"/>
    </location>
</feature>
<dbReference type="AlphaFoldDB" id="A0A1E7WTU4"/>
<evidence type="ECO:0000313" key="4">
    <source>
        <dbReference type="Proteomes" id="UP000175989"/>
    </source>
</evidence>
<evidence type="ECO:0000313" key="3">
    <source>
        <dbReference type="EMBL" id="OFA03111.1"/>
    </source>
</evidence>
<feature type="compositionally biased region" description="Basic and acidic residues" evidence="1">
    <location>
        <begin position="429"/>
        <end position="443"/>
    </location>
</feature>
<feature type="region of interest" description="Disordered" evidence="1">
    <location>
        <begin position="395"/>
        <end position="750"/>
    </location>
</feature>
<feature type="compositionally biased region" description="Polar residues" evidence="1">
    <location>
        <begin position="545"/>
        <end position="555"/>
    </location>
</feature>
<dbReference type="OrthoDB" id="5485224at2"/>
<proteinExistence type="predicted"/>
<name>A0A1E7WTU4_9BURK</name>
<comment type="caution">
    <text evidence="3">The sequence shown here is derived from an EMBL/GenBank/DDBJ whole genome shotgun (WGS) entry which is preliminary data.</text>
</comment>
<dbReference type="PATRIC" id="fig|762836.4.peg.2024"/>
<feature type="compositionally biased region" description="Low complexity" evidence="1">
    <location>
        <begin position="649"/>
        <end position="686"/>
    </location>
</feature>
<accession>A0A1E7WTU4</accession>
<feature type="region of interest" description="Disordered" evidence="1">
    <location>
        <begin position="351"/>
        <end position="381"/>
    </location>
</feature>
<evidence type="ECO:0000256" key="2">
    <source>
        <dbReference type="SAM" id="SignalP"/>
    </source>
</evidence>